<keyword evidence="2" id="KW-0158">Chromosome</keyword>
<dbReference type="InterPro" id="IPR036987">
    <property type="entry name" value="SRA-YDG_sf"/>
</dbReference>
<feature type="domain" description="YDG" evidence="12">
    <location>
        <begin position="89"/>
        <end position="235"/>
    </location>
</feature>
<dbReference type="Gene3D" id="2.30.280.10">
    <property type="entry name" value="SRA-YDG"/>
    <property type="match status" value="1"/>
</dbReference>
<dbReference type="InterPro" id="IPR015947">
    <property type="entry name" value="PUA-like_sf"/>
</dbReference>
<name>A0ABD1B6F5_CARAN</name>
<dbReference type="InterPro" id="IPR003105">
    <property type="entry name" value="SRA_YDG"/>
</dbReference>
<keyword evidence="6" id="KW-0156">Chromatin regulator</keyword>
<evidence type="ECO:0000256" key="3">
    <source>
        <dbReference type="ARBA" id="ARBA00022603"/>
    </source>
</evidence>
<feature type="domain" description="Post-SET" evidence="11">
    <location>
        <begin position="509"/>
        <end position="525"/>
    </location>
</feature>
<comment type="caution">
    <text evidence="13">The sequence shown here is derived from an EMBL/GenBank/DDBJ whole genome shotgun (WGS) entry which is preliminary data.</text>
</comment>
<evidence type="ECO:0000256" key="2">
    <source>
        <dbReference type="ARBA" id="ARBA00022454"/>
    </source>
</evidence>
<dbReference type="PROSITE" id="PS51015">
    <property type="entry name" value="YDG"/>
    <property type="match status" value="1"/>
</dbReference>
<dbReference type="InterPro" id="IPR046341">
    <property type="entry name" value="SET_dom_sf"/>
</dbReference>
<dbReference type="SMART" id="SM00466">
    <property type="entry name" value="SRA"/>
    <property type="match status" value="1"/>
</dbReference>
<evidence type="ECO:0000256" key="9">
    <source>
        <dbReference type="PROSITE-ProRule" id="PRU00358"/>
    </source>
</evidence>
<dbReference type="Proteomes" id="UP001558713">
    <property type="component" value="Unassembled WGS sequence"/>
</dbReference>
<keyword evidence="14" id="KW-1185">Reference proteome</keyword>
<comment type="subcellular location">
    <subcellularLocation>
        <location evidence="1">Chromosome</location>
        <location evidence="1">Centromere</location>
    </subcellularLocation>
    <subcellularLocation>
        <location evidence="9">Nucleus</location>
    </subcellularLocation>
</comment>
<dbReference type="GO" id="GO:0006325">
    <property type="term" value="P:chromatin organization"/>
    <property type="evidence" value="ECO:0007669"/>
    <property type="project" value="UniProtKB-KW"/>
</dbReference>
<evidence type="ECO:0000256" key="1">
    <source>
        <dbReference type="ARBA" id="ARBA00004584"/>
    </source>
</evidence>
<dbReference type="Pfam" id="PF02182">
    <property type="entry name" value="SAD_SRA"/>
    <property type="match status" value="1"/>
</dbReference>
<keyword evidence="3" id="KW-0489">Methyltransferase</keyword>
<keyword evidence="7 9" id="KW-0539">Nucleus</keyword>
<keyword evidence="5" id="KW-0949">S-adenosyl-L-methionine</keyword>
<proteinExistence type="predicted"/>
<reference evidence="13 14" key="1">
    <citation type="submission" date="2024-04" db="EMBL/GenBank/DDBJ databases">
        <title>Genome assembly C_amara_ONT_v2.</title>
        <authorList>
            <person name="Yant L."/>
            <person name="Moore C."/>
            <person name="Slenker M."/>
        </authorList>
    </citation>
    <scope>NUCLEOTIDE SEQUENCE [LARGE SCALE GENOMIC DNA]</scope>
    <source>
        <tissue evidence="13">Leaf</tissue>
    </source>
</reference>
<organism evidence="13 14">
    <name type="scientific">Cardamine amara subsp. amara</name>
    <dbReference type="NCBI Taxonomy" id="228776"/>
    <lineage>
        <taxon>Eukaryota</taxon>
        <taxon>Viridiplantae</taxon>
        <taxon>Streptophyta</taxon>
        <taxon>Embryophyta</taxon>
        <taxon>Tracheophyta</taxon>
        <taxon>Spermatophyta</taxon>
        <taxon>Magnoliopsida</taxon>
        <taxon>eudicotyledons</taxon>
        <taxon>Gunneridae</taxon>
        <taxon>Pentapetalae</taxon>
        <taxon>rosids</taxon>
        <taxon>malvids</taxon>
        <taxon>Brassicales</taxon>
        <taxon>Brassicaceae</taxon>
        <taxon>Cardamineae</taxon>
        <taxon>Cardamine</taxon>
    </lineage>
</organism>
<dbReference type="SUPFAM" id="SSF88697">
    <property type="entry name" value="PUA domain-like"/>
    <property type="match status" value="1"/>
</dbReference>
<dbReference type="EMBL" id="JBANAX010000476">
    <property type="protein sequence ID" value="KAL1207505.1"/>
    <property type="molecule type" value="Genomic_DNA"/>
</dbReference>
<dbReference type="InterPro" id="IPR007728">
    <property type="entry name" value="Pre-SET_dom"/>
</dbReference>
<dbReference type="GO" id="GO:0032259">
    <property type="term" value="P:methylation"/>
    <property type="evidence" value="ECO:0007669"/>
    <property type="project" value="UniProtKB-KW"/>
</dbReference>
<gene>
    <name evidence="13" type="ORF">V5N11_007097</name>
</gene>
<dbReference type="PANTHER" id="PTHR45660">
    <property type="entry name" value="HISTONE-LYSINE N-METHYLTRANSFERASE SETMAR"/>
    <property type="match status" value="1"/>
</dbReference>
<evidence type="ECO:0000313" key="13">
    <source>
        <dbReference type="EMBL" id="KAL1207505.1"/>
    </source>
</evidence>
<evidence type="ECO:0000313" key="14">
    <source>
        <dbReference type="Proteomes" id="UP001558713"/>
    </source>
</evidence>
<protein>
    <submittedName>
        <fullName evidence="13">Histone-lysine N-methyltransferase, H3 lysine-9 specific SUVH8</fullName>
    </submittedName>
</protein>
<accession>A0ABD1B6F5</accession>
<evidence type="ECO:0000256" key="8">
    <source>
        <dbReference type="ARBA" id="ARBA00023328"/>
    </source>
</evidence>
<dbReference type="Gene3D" id="2.170.270.10">
    <property type="entry name" value="SET domain"/>
    <property type="match status" value="1"/>
</dbReference>
<dbReference type="InterPro" id="IPR025794">
    <property type="entry name" value="H3-K9-MeTrfase_plant"/>
</dbReference>
<dbReference type="Pfam" id="PF00856">
    <property type="entry name" value="SET"/>
    <property type="match status" value="1"/>
</dbReference>
<keyword evidence="4" id="KW-0808">Transferase</keyword>
<keyword evidence="8" id="KW-0137">Centromere</keyword>
<dbReference type="GO" id="GO:0008168">
    <property type="term" value="F:methyltransferase activity"/>
    <property type="evidence" value="ECO:0007669"/>
    <property type="project" value="UniProtKB-KW"/>
</dbReference>
<dbReference type="InterPro" id="IPR051357">
    <property type="entry name" value="H3K9_HMTase_SUVAR3-9"/>
</dbReference>
<dbReference type="AlphaFoldDB" id="A0ABD1B6F5"/>
<dbReference type="PROSITE" id="PS50868">
    <property type="entry name" value="POST_SET"/>
    <property type="match status" value="1"/>
</dbReference>
<sequence length="525" mass="59241">MDNSTPTEATPLRTIKPHPTIIPSPIFDSGITEAERESGNQDLVDSVLMRFDAVRRRLLQINYAKDVVIPASTICKSQGIKTNTKKRIGQVPGVQVGDIFYNWSEMYLVGLHLQTMAGIDYLRVENGVVGSPVSTSVVTSGHYNDKTEDVNSLIYTGHGGKDKNGQPRDQKLERGNLALVESNKIGNEVRVIRGKEDPDDKNKKIYIYDGLYFVSELWKEKGNTGCEEFKFGLMRKQGQPEGFEIWKSAENLWKHGLSNSRKGFILEDLSYGKEAIPVTLVNEVDENDKSTPPGFEYVISENNSNPILDCVCVQRNEGKLPYHNSILVCRKPMVYECDFSCKNRVLQSGLKIQMEVFKTSNCGWGLRSWKPIRAGTFICEFSGVNKKKEEVEEEDDYLFDSSRIYNRFKWNYESELLGEDAWKPVSEVFNLQSQVLISAKDSGNVGRFLNHSCSPNVFWQPIKCGINSESHVCIGFFAMKHIPPLTELTYDYGVSSVEKIGEDKRLFKGKKNCLCGSMKCRGSFG</sequence>
<dbReference type="SUPFAM" id="SSF82199">
    <property type="entry name" value="SET domain"/>
    <property type="match status" value="1"/>
</dbReference>
<dbReference type="SMART" id="SM00468">
    <property type="entry name" value="PreSET"/>
    <property type="match status" value="1"/>
</dbReference>
<evidence type="ECO:0000256" key="7">
    <source>
        <dbReference type="ARBA" id="ARBA00023242"/>
    </source>
</evidence>
<evidence type="ECO:0000259" key="12">
    <source>
        <dbReference type="PROSITE" id="PS51015"/>
    </source>
</evidence>
<evidence type="ECO:0000259" key="11">
    <source>
        <dbReference type="PROSITE" id="PS50868"/>
    </source>
</evidence>
<dbReference type="PROSITE" id="PS50280">
    <property type="entry name" value="SET"/>
    <property type="match status" value="1"/>
</dbReference>
<evidence type="ECO:0000256" key="5">
    <source>
        <dbReference type="ARBA" id="ARBA00022691"/>
    </source>
</evidence>
<dbReference type="InterPro" id="IPR003616">
    <property type="entry name" value="Post-SET_dom"/>
</dbReference>
<evidence type="ECO:0000259" key="10">
    <source>
        <dbReference type="PROSITE" id="PS50280"/>
    </source>
</evidence>
<evidence type="ECO:0000256" key="4">
    <source>
        <dbReference type="ARBA" id="ARBA00022679"/>
    </source>
</evidence>
<dbReference type="GO" id="GO:0000775">
    <property type="term" value="C:chromosome, centromeric region"/>
    <property type="evidence" value="ECO:0007669"/>
    <property type="project" value="UniProtKB-SubCell"/>
</dbReference>
<dbReference type="SMART" id="SM00317">
    <property type="entry name" value="SET"/>
    <property type="match status" value="1"/>
</dbReference>
<dbReference type="PANTHER" id="PTHR45660:SF18">
    <property type="entry name" value="HISTONE-LYSINE N-METHYLTRANSFERASE, H3 LYSINE-9 SPECIFIC SUVH7-RELATED"/>
    <property type="match status" value="1"/>
</dbReference>
<evidence type="ECO:0000256" key="6">
    <source>
        <dbReference type="ARBA" id="ARBA00022853"/>
    </source>
</evidence>
<feature type="domain" description="SET" evidence="10">
    <location>
        <begin position="352"/>
        <end position="493"/>
    </location>
</feature>
<dbReference type="GO" id="GO:0005634">
    <property type="term" value="C:nucleus"/>
    <property type="evidence" value="ECO:0007669"/>
    <property type="project" value="UniProtKB-SubCell"/>
</dbReference>
<dbReference type="InterPro" id="IPR001214">
    <property type="entry name" value="SET_dom"/>
</dbReference>
<dbReference type="PROSITE" id="PS51575">
    <property type="entry name" value="SAM_MT43_SUVAR39_2"/>
    <property type="match status" value="1"/>
</dbReference>